<dbReference type="GO" id="GO:0016712">
    <property type="term" value="F:oxidoreductase activity, acting on paired donors, with incorporation or reduction of molecular oxygen, reduced flavin or flavoprotein as one donor, and incorporation of one atom of oxygen"/>
    <property type="evidence" value="ECO:0007669"/>
    <property type="project" value="UniProtKB-ARBA"/>
</dbReference>
<evidence type="ECO:0000256" key="1">
    <source>
        <dbReference type="ARBA" id="ARBA00001971"/>
    </source>
</evidence>
<evidence type="ECO:0000256" key="11">
    <source>
        <dbReference type="ARBA" id="ARBA00052049"/>
    </source>
</evidence>
<dbReference type="PROSITE" id="PS00086">
    <property type="entry name" value="CYTOCHROME_P450"/>
    <property type="match status" value="1"/>
</dbReference>
<evidence type="ECO:0000313" key="16">
    <source>
        <dbReference type="EMBL" id="KAL1545890.1"/>
    </source>
</evidence>
<proteinExistence type="inferred from homology"/>
<accession>A0ABD1GP38</accession>
<evidence type="ECO:0000256" key="4">
    <source>
        <dbReference type="ARBA" id="ARBA00022723"/>
    </source>
</evidence>
<dbReference type="InterPro" id="IPR001128">
    <property type="entry name" value="Cyt_P450"/>
</dbReference>
<comment type="caution">
    <text evidence="16">The sequence shown here is derived from an EMBL/GenBank/DDBJ whole genome shotgun (WGS) entry which is preliminary data.</text>
</comment>
<evidence type="ECO:0000256" key="12">
    <source>
        <dbReference type="ARBA" id="ARBA00052216"/>
    </source>
</evidence>
<evidence type="ECO:0000256" key="2">
    <source>
        <dbReference type="ARBA" id="ARBA00004167"/>
    </source>
</evidence>
<keyword evidence="7 15" id="KW-0503">Monooxygenase</keyword>
<organism evidence="16 17">
    <name type="scientific">Salvia divinorum</name>
    <name type="common">Maria pastora</name>
    <name type="synonym">Diviner's sage</name>
    <dbReference type="NCBI Taxonomy" id="28513"/>
    <lineage>
        <taxon>Eukaryota</taxon>
        <taxon>Viridiplantae</taxon>
        <taxon>Streptophyta</taxon>
        <taxon>Embryophyta</taxon>
        <taxon>Tracheophyta</taxon>
        <taxon>Spermatophyta</taxon>
        <taxon>Magnoliopsida</taxon>
        <taxon>eudicotyledons</taxon>
        <taxon>Gunneridae</taxon>
        <taxon>Pentapetalae</taxon>
        <taxon>asterids</taxon>
        <taxon>lamiids</taxon>
        <taxon>Lamiales</taxon>
        <taxon>Lamiaceae</taxon>
        <taxon>Nepetoideae</taxon>
        <taxon>Mentheae</taxon>
        <taxon>Salviinae</taxon>
        <taxon>Salvia</taxon>
        <taxon>Salvia subgen. Calosphace</taxon>
    </lineage>
</organism>
<evidence type="ECO:0000313" key="17">
    <source>
        <dbReference type="Proteomes" id="UP001567538"/>
    </source>
</evidence>
<evidence type="ECO:0000256" key="10">
    <source>
        <dbReference type="ARBA" id="ARBA00051691"/>
    </source>
</evidence>
<dbReference type="PANTHER" id="PTHR47947:SF24">
    <property type="entry name" value="ISOFLAVONE 2'-HYDROXYLASE-LIKE"/>
    <property type="match status" value="1"/>
</dbReference>
<evidence type="ECO:0000256" key="15">
    <source>
        <dbReference type="RuleBase" id="RU000461"/>
    </source>
</evidence>
<dbReference type="EMBL" id="JBEAFC010000008">
    <property type="protein sequence ID" value="KAL1545890.1"/>
    <property type="molecule type" value="Genomic_DNA"/>
</dbReference>
<dbReference type="InterPro" id="IPR017972">
    <property type="entry name" value="Cyt_P450_CS"/>
</dbReference>
<dbReference type="GO" id="GO:0046872">
    <property type="term" value="F:metal ion binding"/>
    <property type="evidence" value="ECO:0007669"/>
    <property type="project" value="UniProtKB-KW"/>
</dbReference>
<comment type="cofactor">
    <cofactor evidence="1 14">
        <name>heme</name>
        <dbReference type="ChEBI" id="CHEBI:30413"/>
    </cofactor>
</comment>
<keyword evidence="6 14" id="KW-0408">Iron</keyword>
<comment type="catalytic activity">
    <reaction evidence="10">
        <text>genkwanin + reduced [NADPH--hemoprotein reductase] + O2 = scutellarein 7-methyl ether + oxidized [NADPH--hemoprotein reductase] + H2O</text>
        <dbReference type="Rhea" id="RHEA:73427"/>
        <dbReference type="Rhea" id="RHEA-COMP:11964"/>
        <dbReference type="Rhea" id="RHEA-COMP:11965"/>
        <dbReference type="ChEBI" id="CHEBI:15377"/>
        <dbReference type="ChEBI" id="CHEBI:15379"/>
        <dbReference type="ChEBI" id="CHEBI:57618"/>
        <dbReference type="ChEBI" id="CHEBI:58210"/>
        <dbReference type="ChEBI" id="CHEBI:192700"/>
        <dbReference type="ChEBI" id="CHEBI:192701"/>
    </reaction>
    <physiologicalReaction direction="left-to-right" evidence="10">
        <dbReference type="Rhea" id="RHEA:73428"/>
    </physiologicalReaction>
</comment>
<keyword evidence="5 15" id="KW-0560">Oxidoreductase</keyword>
<dbReference type="GO" id="GO:0016020">
    <property type="term" value="C:membrane"/>
    <property type="evidence" value="ECO:0007669"/>
    <property type="project" value="UniProtKB-SubCell"/>
</dbReference>
<comment type="catalytic activity">
    <reaction evidence="9">
        <text>(2S)-sakuranetin + reduced [NADPH--hemoprotein reductase] + O2 = (2S)-7-methylcarthamidin + oxidized [NADPH--hemoprotein reductase] + H2O + H(+)</text>
        <dbReference type="Rhea" id="RHEA:73431"/>
        <dbReference type="Rhea" id="RHEA-COMP:11964"/>
        <dbReference type="Rhea" id="RHEA-COMP:11965"/>
        <dbReference type="ChEBI" id="CHEBI:15377"/>
        <dbReference type="ChEBI" id="CHEBI:15378"/>
        <dbReference type="ChEBI" id="CHEBI:15379"/>
        <dbReference type="ChEBI" id="CHEBI:28927"/>
        <dbReference type="ChEBI" id="CHEBI:57618"/>
        <dbReference type="ChEBI" id="CHEBI:58210"/>
        <dbReference type="ChEBI" id="CHEBI:192815"/>
    </reaction>
    <physiologicalReaction direction="left-to-right" evidence="9">
        <dbReference type="Rhea" id="RHEA:73432"/>
    </physiologicalReaction>
</comment>
<dbReference type="InterPro" id="IPR036396">
    <property type="entry name" value="Cyt_P450_sf"/>
</dbReference>
<keyword evidence="4 14" id="KW-0479">Metal-binding</keyword>
<evidence type="ECO:0000256" key="14">
    <source>
        <dbReference type="PIRSR" id="PIRSR602401-1"/>
    </source>
</evidence>
<name>A0ABD1GP38_SALDI</name>
<dbReference type="Pfam" id="PF00067">
    <property type="entry name" value="p450"/>
    <property type="match status" value="1"/>
</dbReference>
<feature type="binding site" description="axial binding residue" evidence="14">
    <location>
        <position position="458"/>
    </location>
    <ligand>
        <name>heme</name>
        <dbReference type="ChEBI" id="CHEBI:30413"/>
    </ligand>
    <ligandPart>
        <name>Fe</name>
        <dbReference type="ChEBI" id="CHEBI:18248"/>
    </ligandPart>
</feature>
<gene>
    <name evidence="16" type="ORF">AAHA92_22565</name>
</gene>
<protein>
    <recommendedName>
        <fullName evidence="13">Flavonoid-6-hydroxylase</fullName>
    </recommendedName>
</protein>
<evidence type="ECO:0000256" key="8">
    <source>
        <dbReference type="ARBA" id="ARBA00034479"/>
    </source>
</evidence>
<dbReference type="InterPro" id="IPR002401">
    <property type="entry name" value="Cyt_P450_E_grp-I"/>
</dbReference>
<dbReference type="PANTHER" id="PTHR47947">
    <property type="entry name" value="CYTOCHROME P450 82C3-RELATED"/>
    <property type="match status" value="1"/>
</dbReference>
<dbReference type="PRINTS" id="PR00463">
    <property type="entry name" value="EP450I"/>
</dbReference>
<keyword evidence="3 14" id="KW-0349">Heme</keyword>
<reference evidence="16 17" key="1">
    <citation type="submission" date="2024-06" db="EMBL/GenBank/DDBJ databases">
        <title>A chromosome level genome sequence of Diviner's sage (Salvia divinorum).</title>
        <authorList>
            <person name="Ford S.A."/>
            <person name="Ro D.-K."/>
            <person name="Ness R.W."/>
            <person name="Phillips M.A."/>
        </authorList>
    </citation>
    <scope>NUCLEOTIDE SEQUENCE [LARGE SCALE GENOMIC DNA]</scope>
    <source>
        <strain evidence="16">SAF-2024a</strain>
        <tissue evidence="16">Leaf</tissue>
    </source>
</reference>
<evidence type="ECO:0000256" key="5">
    <source>
        <dbReference type="ARBA" id="ARBA00023002"/>
    </source>
</evidence>
<evidence type="ECO:0000256" key="9">
    <source>
        <dbReference type="ARBA" id="ARBA00050930"/>
    </source>
</evidence>
<evidence type="ECO:0000256" key="13">
    <source>
        <dbReference type="ARBA" id="ARBA00067499"/>
    </source>
</evidence>
<keyword evidence="17" id="KW-1185">Reference proteome</keyword>
<comment type="subcellular location">
    <subcellularLocation>
        <location evidence="2">Membrane</location>
        <topology evidence="2">Single-pass membrane protein</topology>
    </subcellularLocation>
</comment>
<dbReference type="GO" id="GO:0016114">
    <property type="term" value="P:terpenoid biosynthetic process"/>
    <property type="evidence" value="ECO:0007669"/>
    <property type="project" value="UniProtKB-ARBA"/>
</dbReference>
<evidence type="ECO:0000256" key="6">
    <source>
        <dbReference type="ARBA" id="ARBA00023004"/>
    </source>
</evidence>
<comment type="similarity">
    <text evidence="15">Belongs to the cytochrome P450 family.</text>
</comment>
<dbReference type="InterPro" id="IPR050651">
    <property type="entry name" value="Plant_Cytochrome_P450_Monoox"/>
</dbReference>
<dbReference type="Proteomes" id="UP001567538">
    <property type="component" value="Unassembled WGS sequence"/>
</dbReference>
<comment type="pathway">
    <text evidence="8">Flavonoid metabolism.</text>
</comment>
<comment type="catalytic activity">
    <reaction evidence="11">
        <text>(2S)-naringenin 4',7-dimethyl ether + reduced [NADPH--hemoprotein reductase] + O2 = (2S)-carthamidin-4',7-dimethyl ether + oxidized [NADPH--hemoprotein reductase] + H2O + H(+)</text>
        <dbReference type="Rhea" id="RHEA:73439"/>
        <dbReference type="Rhea" id="RHEA-COMP:11964"/>
        <dbReference type="Rhea" id="RHEA-COMP:11965"/>
        <dbReference type="ChEBI" id="CHEBI:15377"/>
        <dbReference type="ChEBI" id="CHEBI:15378"/>
        <dbReference type="ChEBI" id="CHEBI:15379"/>
        <dbReference type="ChEBI" id="CHEBI:57618"/>
        <dbReference type="ChEBI" id="CHEBI:58210"/>
        <dbReference type="ChEBI" id="CHEBI:192816"/>
        <dbReference type="ChEBI" id="CHEBI:192817"/>
    </reaction>
    <physiologicalReaction direction="left-to-right" evidence="11">
        <dbReference type="Rhea" id="RHEA:73440"/>
    </physiologicalReaction>
</comment>
<dbReference type="PRINTS" id="PR00385">
    <property type="entry name" value="P450"/>
</dbReference>
<comment type="catalytic activity">
    <reaction evidence="12">
        <text>apigenin 4',7-dimethyl ether + reduced [NADPH--hemoprotein reductase] + O2 = ladanein + oxidized [NADPH--hemoprotein reductase] + H2O + H(+)</text>
        <dbReference type="Rhea" id="RHEA:73435"/>
        <dbReference type="Rhea" id="RHEA-COMP:11964"/>
        <dbReference type="Rhea" id="RHEA-COMP:11965"/>
        <dbReference type="ChEBI" id="CHEBI:2769"/>
        <dbReference type="ChEBI" id="CHEBI:15377"/>
        <dbReference type="ChEBI" id="CHEBI:15378"/>
        <dbReference type="ChEBI" id="CHEBI:15379"/>
        <dbReference type="ChEBI" id="CHEBI:57618"/>
        <dbReference type="ChEBI" id="CHEBI:58210"/>
        <dbReference type="ChEBI" id="CHEBI:192702"/>
    </reaction>
    <physiologicalReaction direction="left-to-right" evidence="12">
        <dbReference type="Rhea" id="RHEA:73436"/>
    </physiologicalReaction>
</comment>
<dbReference type="AlphaFoldDB" id="A0ABD1GP38"/>
<sequence>MENVWLMYCLLLFPIILLALYSISIHILNKLKNLPPSPFPALPFIGHIYLLHRPFHRSLSDVSRRYGPALFLRLGSRPVLLISSSSLAEECLSKNNDIIFANRPDLLNGRYFGYDYTSLSWSSYGDHWRNLRRISSLELLSTQRLQTLSYIRAEEAFNLARKLYRLTKDEPEKVLEVKSALFEFTFNVLTRMITGKRYYGNSVENSREAKVLEEIAAATSEVAYETNVVDFLPLMRWFGFGGVEKKLMSIHDKRDEFMQRVINDNRILMENTYTDDVDVKKKKKTKNKSMVQVLLDFQRSDPDYYTDQTIKSLLLVLLQGGTSTSTIALEWAFSLLLDNPETLKKAQSEIDRHLGRSRLIAESDLAELPYLRYVILEAMRLHPPVSIVMPHLSSSECAVGGYRVPAGTVLLVNLWEIHHSPKIWADPETFRPERFEGLDVKKDLGLKLFPFGWGRRACPGENLANLHIGLGLGSLIQCFEWEKAGEIDMREQGAGTTTPKLQPLTAICRPRPFIVNFFP</sequence>
<dbReference type="FunFam" id="1.10.630.10:FF:000026">
    <property type="entry name" value="Cytochrome P450 82C4"/>
    <property type="match status" value="1"/>
</dbReference>
<dbReference type="Gene3D" id="1.10.630.10">
    <property type="entry name" value="Cytochrome P450"/>
    <property type="match status" value="1"/>
</dbReference>
<evidence type="ECO:0000256" key="7">
    <source>
        <dbReference type="ARBA" id="ARBA00023033"/>
    </source>
</evidence>
<dbReference type="SUPFAM" id="SSF48264">
    <property type="entry name" value="Cytochrome P450"/>
    <property type="match status" value="1"/>
</dbReference>
<evidence type="ECO:0000256" key="3">
    <source>
        <dbReference type="ARBA" id="ARBA00022617"/>
    </source>
</evidence>